<keyword evidence="2" id="KW-0949">S-adenosyl-L-methionine</keyword>
<gene>
    <name evidence="7" type="ORF">J8C06_05535</name>
</gene>
<dbReference type="InterPro" id="IPR013785">
    <property type="entry name" value="Aldolase_TIM"/>
</dbReference>
<evidence type="ECO:0000256" key="2">
    <source>
        <dbReference type="ARBA" id="ARBA00022691"/>
    </source>
</evidence>
<dbReference type="PROSITE" id="PS51918">
    <property type="entry name" value="RADICAL_SAM"/>
    <property type="match status" value="1"/>
</dbReference>
<evidence type="ECO:0000256" key="1">
    <source>
        <dbReference type="ARBA" id="ARBA00001966"/>
    </source>
</evidence>
<dbReference type="EMBL" id="CP072648">
    <property type="protein sequence ID" value="QUW03888.1"/>
    <property type="molecule type" value="Genomic_DNA"/>
</dbReference>
<dbReference type="InterPro" id="IPR058240">
    <property type="entry name" value="rSAM_sf"/>
</dbReference>
<dbReference type="PANTHER" id="PTHR11228">
    <property type="entry name" value="RADICAL SAM DOMAIN PROTEIN"/>
    <property type="match status" value="1"/>
</dbReference>
<dbReference type="InterPro" id="IPR006638">
    <property type="entry name" value="Elp3/MiaA/NifB-like_rSAM"/>
</dbReference>
<dbReference type="CDD" id="cd01335">
    <property type="entry name" value="Radical_SAM"/>
    <property type="match status" value="1"/>
</dbReference>
<dbReference type="SUPFAM" id="SSF102114">
    <property type="entry name" value="Radical SAM enzymes"/>
    <property type="match status" value="1"/>
</dbReference>
<dbReference type="SFLD" id="SFLDG01067">
    <property type="entry name" value="SPASM/twitch_domain_containing"/>
    <property type="match status" value="1"/>
</dbReference>
<evidence type="ECO:0000256" key="4">
    <source>
        <dbReference type="ARBA" id="ARBA00023004"/>
    </source>
</evidence>
<sequence>MPFRSISSFGRRYREARMVLHGVFDRWHPVLVHIVPIRRCNLACAYCNEYDAVSDPLPLDEMLRRIDKLAELGSSVVAFSGGEPMLHPELYTMVRRIRAHGMMAGLITNGYYLTKERIEKLNDAGLEYLQISIDNVNPDEVSQKSLKVLDRRLVDLHRYARFVVSINSVIGGGIRHPEDAVTVAKRAASLGFAVSCGIIHDGHGALKPLSQAELRAYEEVKRIGKTGYAMIHTFQDNLAHGRPNTWKCRAGARYLYICEDGLVHYCSQQRGYPGIPLASYTKEDLRREYATPKPCAPLCTIACVHRASTMDFWRDPQDGQAPAPVQT</sequence>
<keyword evidence="8" id="KW-1185">Reference proteome</keyword>
<keyword evidence="4" id="KW-0408">Iron</keyword>
<keyword evidence="5" id="KW-0411">Iron-sulfur</keyword>
<keyword evidence="3" id="KW-0479">Metal-binding</keyword>
<evidence type="ECO:0000313" key="7">
    <source>
        <dbReference type="EMBL" id="QUW03888.1"/>
    </source>
</evidence>
<organism evidence="7 8">
    <name type="scientific">Chloracidobacterium validum</name>
    <dbReference type="NCBI Taxonomy" id="2821543"/>
    <lineage>
        <taxon>Bacteria</taxon>
        <taxon>Pseudomonadati</taxon>
        <taxon>Acidobacteriota</taxon>
        <taxon>Terriglobia</taxon>
        <taxon>Terriglobales</taxon>
        <taxon>Acidobacteriaceae</taxon>
        <taxon>Chloracidobacterium</taxon>
    </lineage>
</organism>
<dbReference type="Proteomes" id="UP000676506">
    <property type="component" value="Chromosome 1"/>
</dbReference>
<dbReference type="InterPro" id="IPR007197">
    <property type="entry name" value="rSAM"/>
</dbReference>
<evidence type="ECO:0000313" key="8">
    <source>
        <dbReference type="Proteomes" id="UP000676506"/>
    </source>
</evidence>
<evidence type="ECO:0000256" key="3">
    <source>
        <dbReference type="ARBA" id="ARBA00022723"/>
    </source>
</evidence>
<protein>
    <submittedName>
        <fullName evidence="7">Radical SAM protein</fullName>
    </submittedName>
</protein>
<comment type="cofactor">
    <cofactor evidence="1">
        <name>[4Fe-4S] cluster</name>
        <dbReference type="ChEBI" id="CHEBI:49883"/>
    </cofactor>
</comment>
<reference evidence="7 8" key="1">
    <citation type="submission" date="2021-03" db="EMBL/GenBank/DDBJ databases">
        <title>Genomic and phenotypic characterization of Chloracidobacterium isolates provides evidence for multiple species.</title>
        <authorList>
            <person name="Saini M.K."/>
            <person name="Costas A.M.G."/>
            <person name="Tank M."/>
            <person name="Bryant D.A."/>
        </authorList>
    </citation>
    <scope>NUCLEOTIDE SEQUENCE [LARGE SCALE GENOMIC DNA]</scope>
    <source>
        <strain evidence="7 8">BV2-C</strain>
    </source>
</reference>
<proteinExistence type="predicted"/>
<dbReference type="Pfam" id="PF04055">
    <property type="entry name" value="Radical_SAM"/>
    <property type="match status" value="1"/>
</dbReference>
<dbReference type="PANTHER" id="PTHR11228:SF7">
    <property type="entry name" value="PQQA PEPTIDE CYCLASE"/>
    <property type="match status" value="1"/>
</dbReference>
<dbReference type="InterPro" id="IPR050377">
    <property type="entry name" value="Radical_SAM_PqqE_MftC-like"/>
</dbReference>
<dbReference type="Gene3D" id="3.20.20.70">
    <property type="entry name" value="Aldolase class I"/>
    <property type="match status" value="1"/>
</dbReference>
<feature type="domain" description="Radical SAM core" evidence="6">
    <location>
        <begin position="26"/>
        <end position="242"/>
    </location>
</feature>
<name>A0ABX8BAI3_9BACT</name>
<evidence type="ECO:0000259" key="6">
    <source>
        <dbReference type="PROSITE" id="PS51918"/>
    </source>
</evidence>
<evidence type="ECO:0000256" key="5">
    <source>
        <dbReference type="ARBA" id="ARBA00023014"/>
    </source>
</evidence>
<dbReference type="SFLD" id="SFLDS00029">
    <property type="entry name" value="Radical_SAM"/>
    <property type="match status" value="1"/>
</dbReference>
<accession>A0ABX8BAI3</accession>
<dbReference type="SMART" id="SM00729">
    <property type="entry name" value="Elp3"/>
    <property type="match status" value="1"/>
</dbReference>
<dbReference type="RefSeq" id="WP_211429778.1">
    <property type="nucleotide sequence ID" value="NZ_CP072648.1"/>
</dbReference>